<accession>A0AAE3K1V0</accession>
<feature type="transmembrane region" description="Helical" evidence="1">
    <location>
        <begin position="95"/>
        <end position="114"/>
    </location>
</feature>
<protein>
    <submittedName>
        <fullName evidence="2">DUF368 domain-containing protein</fullName>
    </submittedName>
</protein>
<dbReference type="PANTHER" id="PTHR37308:SF1">
    <property type="entry name" value="POLYPRENYL-PHOSPHATE TRANSPORTER"/>
    <property type="match status" value="1"/>
</dbReference>
<keyword evidence="1" id="KW-0812">Transmembrane</keyword>
<organism evidence="2 3">
    <name type="scientific">Candidatus Colimorpha enterica</name>
    <dbReference type="NCBI Taxonomy" id="3083063"/>
    <lineage>
        <taxon>Bacteria</taxon>
        <taxon>Pseudomonadati</taxon>
        <taxon>Bacteroidota</taxon>
        <taxon>Bacteroidia</taxon>
        <taxon>Bacteroidales</taxon>
        <taxon>Candidatus Colimorpha</taxon>
    </lineage>
</organism>
<evidence type="ECO:0000313" key="3">
    <source>
        <dbReference type="Proteomes" id="UP001139365"/>
    </source>
</evidence>
<feature type="transmembrane region" description="Helical" evidence="1">
    <location>
        <begin position="21"/>
        <end position="48"/>
    </location>
</feature>
<dbReference type="AlphaFoldDB" id="A0AAE3K1V0"/>
<feature type="transmembrane region" description="Helical" evidence="1">
    <location>
        <begin position="222"/>
        <end position="246"/>
    </location>
</feature>
<feature type="transmembrane region" description="Helical" evidence="1">
    <location>
        <begin position="196"/>
        <end position="215"/>
    </location>
</feature>
<dbReference type="Proteomes" id="UP001139365">
    <property type="component" value="Unassembled WGS sequence"/>
</dbReference>
<gene>
    <name evidence="2" type="ORF">MR241_06795</name>
</gene>
<dbReference type="InterPro" id="IPR007163">
    <property type="entry name" value="VCA0040-like"/>
</dbReference>
<comment type="caution">
    <text evidence="2">The sequence shown here is derived from an EMBL/GenBank/DDBJ whole genome shotgun (WGS) entry which is preliminary data.</text>
</comment>
<dbReference type="Pfam" id="PF04018">
    <property type="entry name" value="VCA0040-like"/>
    <property type="match status" value="1"/>
</dbReference>
<feature type="transmembrane region" description="Helical" evidence="1">
    <location>
        <begin position="252"/>
        <end position="272"/>
    </location>
</feature>
<proteinExistence type="predicted"/>
<name>A0AAE3K1V0_9BACT</name>
<keyword evidence="1" id="KW-0472">Membrane</keyword>
<evidence type="ECO:0000256" key="1">
    <source>
        <dbReference type="SAM" id="Phobius"/>
    </source>
</evidence>
<feature type="transmembrane region" description="Helical" evidence="1">
    <location>
        <begin position="126"/>
        <end position="144"/>
    </location>
</feature>
<evidence type="ECO:0000313" key="2">
    <source>
        <dbReference type="EMBL" id="MCI5755984.1"/>
    </source>
</evidence>
<feature type="transmembrane region" description="Helical" evidence="1">
    <location>
        <begin position="279"/>
        <end position="295"/>
    </location>
</feature>
<dbReference type="EMBL" id="JALEMU010000107">
    <property type="protein sequence ID" value="MCI5755984.1"/>
    <property type="molecule type" value="Genomic_DNA"/>
</dbReference>
<reference evidence="2 3" key="1">
    <citation type="submission" date="2022-03" db="EMBL/GenBank/DDBJ databases">
        <title>Metagenome-assembled genomes from swine fecal metagenomes.</title>
        <authorList>
            <person name="Holman D.B."/>
            <person name="Kommadath A."/>
        </authorList>
    </citation>
    <scope>NUCLEOTIDE SEQUENCE [LARGE SCALE GENOMIC DNA]</scope>
    <source>
        <strain evidence="2">SUG147</strain>
    </source>
</reference>
<feature type="transmembrane region" description="Helical" evidence="1">
    <location>
        <begin position="68"/>
        <end position="88"/>
    </location>
</feature>
<feature type="transmembrane region" description="Helical" evidence="1">
    <location>
        <begin position="156"/>
        <end position="176"/>
    </location>
</feature>
<sequence>MSENDTITEKKKKTAPAVVRFFQGMLVGVGGILPGISGGVLCAIFGLYQPVMEFLAHPVKNFRSHIKLLLPAGIGLVVGFLALARLVLLAFDKNGVIATCVFTGLILGMLPSLWREAEEKGRGKASYITMAAAFAAVFGIFLVLEFTSAKAVEPGFFWFFVSGVLFGLGIVVPGMSASSPLLYLGLMEPLLDVAGSFADGIAGFIGGSLGFAQAVSVMRFDAVLPFVIGVVGIFVALSRLVTAIIGKHPAEFYHGIFGIVAATTLPILIFTVDFAHGTLIKLACIAAGFAAAWLLDRVQMRFAGDNV</sequence>
<keyword evidence="1" id="KW-1133">Transmembrane helix</keyword>
<dbReference type="PANTHER" id="PTHR37308">
    <property type="entry name" value="INTEGRAL MEMBRANE PROTEIN"/>
    <property type="match status" value="1"/>
</dbReference>